<name>A0A6A5TH33_9PLEO</name>
<feature type="transmembrane region" description="Helical" evidence="1">
    <location>
        <begin position="153"/>
        <end position="173"/>
    </location>
</feature>
<evidence type="ECO:0000313" key="3">
    <source>
        <dbReference type="Proteomes" id="UP000800035"/>
    </source>
</evidence>
<dbReference type="OrthoDB" id="3793565at2759"/>
<gene>
    <name evidence="2" type="ORF">CC80DRAFT_191194</name>
</gene>
<reference evidence="2" key="1">
    <citation type="journal article" date="2020" name="Stud. Mycol.">
        <title>101 Dothideomycetes genomes: a test case for predicting lifestyles and emergence of pathogens.</title>
        <authorList>
            <person name="Haridas S."/>
            <person name="Albert R."/>
            <person name="Binder M."/>
            <person name="Bloem J."/>
            <person name="Labutti K."/>
            <person name="Salamov A."/>
            <person name="Andreopoulos B."/>
            <person name="Baker S."/>
            <person name="Barry K."/>
            <person name="Bills G."/>
            <person name="Bluhm B."/>
            <person name="Cannon C."/>
            <person name="Castanera R."/>
            <person name="Culley D."/>
            <person name="Daum C."/>
            <person name="Ezra D."/>
            <person name="Gonzalez J."/>
            <person name="Henrissat B."/>
            <person name="Kuo A."/>
            <person name="Liang C."/>
            <person name="Lipzen A."/>
            <person name="Lutzoni F."/>
            <person name="Magnuson J."/>
            <person name="Mondo S."/>
            <person name="Nolan M."/>
            <person name="Ohm R."/>
            <person name="Pangilinan J."/>
            <person name="Park H.-J."/>
            <person name="Ramirez L."/>
            <person name="Alfaro M."/>
            <person name="Sun H."/>
            <person name="Tritt A."/>
            <person name="Yoshinaga Y."/>
            <person name="Zwiers L.-H."/>
            <person name="Turgeon B."/>
            <person name="Goodwin S."/>
            <person name="Spatafora J."/>
            <person name="Crous P."/>
            <person name="Grigoriev I."/>
        </authorList>
    </citation>
    <scope>NUCLEOTIDE SEQUENCE</scope>
    <source>
        <strain evidence="2">CBS 675.92</strain>
    </source>
</reference>
<dbReference type="AlphaFoldDB" id="A0A6A5TH33"/>
<dbReference type="EMBL" id="ML977015">
    <property type="protein sequence ID" value="KAF1951668.1"/>
    <property type="molecule type" value="Genomic_DNA"/>
</dbReference>
<sequence length="174" mass="18821">MKMTPPRLKNRQNAPYTIDDFGRPVYSNGLIGFRLPYFDQLIWNGNAARRCYIDPQEGNIADCRYWSIPRGASVAGLRSDEPVKASYTSRPAQISSTSLSATAPPRTTEIPSTSLFDIEAVAVETGTQTMPSPTPSSAQSAGSRGNAGARFSVVMMAVVVHGVCVAARFTYLIL</sequence>
<organism evidence="2 3">
    <name type="scientific">Byssothecium circinans</name>
    <dbReference type="NCBI Taxonomy" id="147558"/>
    <lineage>
        <taxon>Eukaryota</taxon>
        <taxon>Fungi</taxon>
        <taxon>Dikarya</taxon>
        <taxon>Ascomycota</taxon>
        <taxon>Pezizomycotina</taxon>
        <taxon>Dothideomycetes</taxon>
        <taxon>Pleosporomycetidae</taxon>
        <taxon>Pleosporales</taxon>
        <taxon>Massarineae</taxon>
        <taxon>Massarinaceae</taxon>
        <taxon>Byssothecium</taxon>
    </lineage>
</organism>
<protein>
    <submittedName>
        <fullName evidence="2">Uncharacterized protein</fullName>
    </submittedName>
</protein>
<accession>A0A6A5TH33</accession>
<keyword evidence="1" id="KW-0812">Transmembrane</keyword>
<keyword evidence="1" id="KW-0472">Membrane</keyword>
<keyword evidence="1" id="KW-1133">Transmembrane helix</keyword>
<keyword evidence="3" id="KW-1185">Reference proteome</keyword>
<dbReference type="Proteomes" id="UP000800035">
    <property type="component" value="Unassembled WGS sequence"/>
</dbReference>
<proteinExistence type="predicted"/>
<evidence type="ECO:0000256" key="1">
    <source>
        <dbReference type="SAM" id="Phobius"/>
    </source>
</evidence>
<evidence type="ECO:0000313" key="2">
    <source>
        <dbReference type="EMBL" id="KAF1951668.1"/>
    </source>
</evidence>